<dbReference type="Pfam" id="PF03466">
    <property type="entry name" value="LysR_substrate"/>
    <property type="match status" value="1"/>
</dbReference>
<dbReference type="AlphaFoldDB" id="A0A160PKG6"/>
<reference evidence="6 7" key="1">
    <citation type="journal article" date="2016" name="Genome Announc.">
        <title>Complete Genome Sequence of Methylobacterium populi P-1M, Isolated from Pink-Pigmented Household Biofilm.</title>
        <authorList>
            <person name="Morohoshi T."/>
            <person name="Ikeda T."/>
        </authorList>
    </citation>
    <scope>NUCLEOTIDE SEQUENCE [LARGE SCALE GENOMIC DNA]</scope>
    <source>
        <strain evidence="6 7">P-1M</strain>
    </source>
</reference>
<feature type="domain" description="HTH lysR-type" evidence="5">
    <location>
        <begin position="1"/>
        <end position="58"/>
    </location>
</feature>
<evidence type="ECO:0000313" key="6">
    <source>
        <dbReference type="EMBL" id="BAU92320.1"/>
    </source>
</evidence>
<dbReference type="InterPro" id="IPR036390">
    <property type="entry name" value="WH_DNA-bd_sf"/>
</dbReference>
<dbReference type="Gene3D" id="3.40.190.290">
    <property type="match status" value="1"/>
</dbReference>
<dbReference type="PROSITE" id="PS50931">
    <property type="entry name" value="HTH_LYSR"/>
    <property type="match status" value="1"/>
</dbReference>
<dbReference type="PANTHER" id="PTHR30537:SF5">
    <property type="entry name" value="HTH-TYPE TRANSCRIPTIONAL ACTIVATOR TTDR-RELATED"/>
    <property type="match status" value="1"/>
</dbReference>
<evidence type="ECO:0000256" key="2">
    <source>
        <dbReference type="ARBA" id="ARBA00023015"/>
    </source>
</evidence>
<dbReference type="InterPro" id="IPR058163">
    <property type="entry name" value="LysR-type_TF_proteobact-type"/>
</dbReference>
<protein>
    <submittedName>
        <fullName evidence="6">LysR family transcriptional regulator</fullName>
    </submittedName>
</protein>
<keyword evidence="3" id="KW-0238">DNA-binding</keyword>
<dbReference type="Proteomes" id="UP000218288">
    <property type="component" value="Chromosome"/>
</dbReference>
<dbReference type="GO" id="GO:0003700">
    <property type="term" value="F:DNA-binding transcription factor activity"/>
    <property type="evidence" value="ECO:0007669"/>
    <property type="project" value="InterPro"/>
</dbReference>
<evidence type="ECO:0000256" key="4">
    <source>
        <dbReference type="ARBA" id="ARBA00023163"/>
    </source>
</evidence>
<dbReference type="InterPro" id="IPR005119">
    <property type="entry name" value="LysR_subst-bd"/>
</dbReference>
<gene>
    <name evidence="6" type="ORF">MPPM_3715</name>
</gene>
<sequence length="300" mass="31867">MDLSALSDFLLVASHGGFGRAARASGRPKATLSRRVAELEASLGARLIERGERSLRLTEAGTLLHARTGPLLGEIAEAGAAVRGGLDRPRGRLRVSAPLLLSDSALGRIAARFVRAYPEVDLTIRSEDRLVDPVEEDFDVVIRVNPRPDARLVGRCVLRDAPWLVAAGDAVRPDPRSDGGPTPLSCVVRAEPRPGEVWTVREGSARLAFAPVPVLRLSSLPMLRDAVVAGAGAAVLPRSLVGGDVAAGRLALWGWLEGPPNEVWALHTSRRLVSPKVSAFVSYLAEALQPSEAPPTAPRT</sequence>
<comment type="similarity">
    <text evidence="1">Belongs to the LysR transcriptional regulatory family.</text>
</comment>
<dbReference type="GO" id="GO:0043565">
    <property type="term" value="F:sequence-specific DNA binding"/>
    <property type="evidence" value="ECO:0007669"/>
    <property type="project" value="TreeGrafter"/>
</dbReference>
<dbReference type="SUPFAM" id="SSF53850">
    <property type="entry name" value="Periplasmic binding protein-like II"/>
    <property type="match status" value="1"/>
</dbReference>
<dbReference type="Gene3D" id="1.10.10.10">
    <property type="entry name" value="Winged helix-like DNA-binding domain superfamily/Winged helix DNA-binding domain"/>
    <property type="match status" value="1"/>
</dbReference>
<evidence type="ECO:0000256" key="3">
    <source>
        <dbReference type="ARBA" id="ARBA00023125"/>
    </source>
</evidence>
<dbReference type="PANTHER" id="PTHR30537">
    <property type="entry name" value="HTH-TYPE TRANSCRIPTIONAL REGULATOR"/>
    <property type="match status" value="1"/>
</dbReference>
<evidence type="ECO:0000313" key="7">
    <source>
        <dbReference type="Proteomes" id="UP000218288"/>
    </source>
</evidence>
<organism evidence="6 7">
    <name type="scientific">Methylorubrum populi</name>
    <dbReference type="NCBI Taxonomy" id="223967"/>
    <lineage>
        <taxon>Bacteria</taxon>
        <taxon>Pseudomonadati</taxon>
        <taxon>Pseudomonadota</taxon>
        <taxon>Alphaproteobacteria</taxon>
        <taxon>Hyphomicrobiales</taxon>
        <taxon>Methylobacteriaceae</taxon>
        <taxon>Methylorubrum</taxon>
    </lineage>
</organism>
<name>A0A160PKG6_9HYPH</name>
<dbReference type="InterPro" id="IPR036388">
    <property type="entry name" value="WH-like_DNA-bd_sf"/>
</dbReference>
<dbReference type="Pfam" id="PF00126">
    <property type="entry name" value="HTH_1"/>
    <property type="match status" value="1"/>
</dbReference>
<proteinExistence type="inferred from homology"/>
<keyword evidence="4" id="KW-0804">Transcription</keyword>
<dbReference type="EMBL" id="AP014809">
    <property type="protein sequence ID" value="BAU92320.1"/>
    <property type="molecule type" value="Genomic_DNA"/>
</dbReference>
<dbReference type="SUPFAM" id="SSF46785">
    <property type="entry name" value="Winged helix' DNA-binding domain"/>
    <property type="match status" value="1"/>
</dbReference>
<dbReference type="GO" id="GO:0006351">
    <property type="term" value="P:DNA-templated transcription"/>
    <property type="evidence" value="ECO:0007669"/>
    <property type="project" value="TreeGrafter"/>
</dbReference>
<dbReference type="RefSeq" id="WP_096486288.1">
    <property type="nucleotide sequence ID" value="NZ_AP014809.1"/>
</dbReference>
<dbReference type="InterPro" id="IPR000847">
    <property type="entry name" value="LysR_HTH_N"/>
</dbReference>
<dbReference type="OrthoDB" id="9812435at2"/>
<keyword evidence="2" id="KW-0805">Transcription regulation</keyword>
<evidence type="ECO:0000256" key="1">
    <source>
        <dbReference type="ARBA" id="ARBA00009437"/>
    </source>
</evidence>
<evidence type="ECO:0000259" key="5">
    <source>
        <dbReference type="PROSITE" id="PS50931"/>
    </source>
</evidence>
<accession>A0A160PKG6</accession>